<keyword evidence="2" id="KW-1185">Reference proteome</keyword>
<protein>
    <submittedName>
        <fullName evidence="1">Uncharacterized protein</fullName>
    </submittedName>
</protein>
<sequence length="104" mass="11793">MNPLCTRVVTHKNKIRAYCIPGKANMEFQDAIPMPSRTFATENSPIQYDAYPDHQTYAAIMIEYLKRQKITGLIKITLLNVAAEGGEDLPTHCPELRPFDGQRN</sequence>
<dbReference type="AlphaFoldDB" id="A0A4Y2CFW5"/>
<evidence type="ECO:0000313" key="1">
    <source>
        <dbReference type="EMBL" id="GBM03109.1"/>
    </source>
</evidence>
<accession>A0A4Y2CFW5</accession>
<reference evidence="1 2" key="1">
    <citation type="journal article" date="2019" name="Sci. Rep.">
        <title>Orb-weaving spider Araneus ventricosus genome elucidates the spidroin gene catalogue.</title>
        <authorList>
            <person name="Kono N."/>
            <person name="Nakamura H."/>
            <person name="Ohtoshi R."/>
            <person name="Moran D.A.P."/>
            <person name="Shinohara A."/>
            <person name="Yoshida Y."/>
            <person name="Fujiwara M."/>
            <person name="Mori M."/>
            <person name="Tomita M."/>
            <person name="Arakawa K."/>
        </authorList>
    </citation>
    <scope>NUCLEOTIDE SEQUENCE [LARGE SCALE GENOMIC DNA]</scope>
</reference>
<dbReference type="EMBL" id="BGPR01000187">
    <property type="protein sequence ID" value="GBM03109.1"/>
    <property type="molecule type" value="Genomic_DNA"/>
</dbReference>
<gene>
    <name evidence="1" type="ORF">AVEN_200806_1</name>
</gene>
<dbReference type="Proteomes" id="UP000499080">
    <property type="component" value="Unassembled WGS sequence"/>
</dbReference>
<comment type="caution">
    <text evidence="1">The sequence shown here is derived from an EMBL/GenBank/DDBJ whole genome shotgun (WGS) entry which is preliminary data.</text>
</comment>
<evidence type="ECO:0000313" key="2">
    <source>
        <dbReference type="Proteomes" id="UP000499080"/>
    </source>
</evidence>
<organism evidence="1 2">
    <name type="scientific">Araneus ventricosus</name>
    <name type="common">Orbweaver spider</name>
    <name type="synonym">Epeira ventricosa</name>
    <dbReference type="NCBI Taxonomy" id="182803"/>
    <lineage>
        <taxon>Eukaryota</taxon>
        <taxon>Metazoa</taxon>
        <taxon>Ecdysozoa</taxon>
        <taxon>Arthropoda</taxon>
        <taxon>Chelicerata</taxon>
        <taxon>Arachnida</taxon>
        <taxon>Araneae</taxon>
        <taxon>Araneomorphae</taxon>
        <taxon>Entelegynae</taxon>
        <taxon>Araneoidea</taxon>
        <taxon>Araneidae</taxon>
        <taxon>Araneus</taxon>
    </lineage>
</organism>
<proteinExistence type="predicted"/>
<name>A0A4Y2CFW5_ARAVE</name>